<dbReference type="NCBIfam" id="NF004015">
    <property type="entry name" value="PRK05477.1-5"/>
    <property type="match status" value="1"/>
</dbReference>
<dbReference type="InterPro" id="IPR003789">
    <property type="entry name" value="Asn/Gln_tRNA_amidoTrase-B-like"/>
</dbReference>
<dbReference type="EC" id="6.3.5.-" evidence="10"/>
<evidence type="ECO:0000256" key="7">
    <source>
        <dbReference type="ARBA" id="ARBA00023125"/>
    </source>
</evidence>
<dbReference type="InterPro" id="IPR016181">
    <property type="entry name" value="Acyl_CoA_acyltransferase"/>
</dbReference>
<dbReference type="GO" id="GO:0005739">
    <property type="term" value="C:mitochondrion"/>
    <property type="evidence" value="ECO:0007669"/>
    <property type="project" value="UniProtKB-SubCell"/>
</dbReference>
<comment type="function">
    <text evidence="8">Allows the formation of correctly charged Asn-tRNA(Asn) or Gln-tRNA(Gln) through the transamidation of misacylated Asp-tRNA(Asn) or Glu-tRNA(Gln) in organisms which lack either or both of asparaginyl-tRNA or glutaminyl-tRNA synthetases. The reaction takes place in the presence of glutamine and ATP through an activated phospho-Asp-tRNA(Asn) or phospho-Glu-tRNA(Gln).</text>
</comment>
<evidence type="ECO:0000256" key="14">
    <source>
        <dbReference type="SAM" id="MobiDB-lite"/>
    </source>
</evidence>
<evidence type="ECO:0000256" key="15">
    <source>
        <dbReference type="SAM" id="Phobius"/>
    </source>
</evidence>
<dbReference type="GO" id="GO:0003677">
    <property type="term" value="F:DNA binding"/>
    <property type="evidence" value="ECO:0007669"/>
    <property type="project" value="UniProtKB-KW"/>
</dbReference>
<dbReference type="InterPro" id="IPR018027">
    <property type="entry name" value="Asn/Gln_amidotransferase"/>
</dbReference>
<keyword evidence="5 12" id="KW-0067">ATP-binding</keyword>
<dbReference type="InterPro" id="IPR023631">
    <property type="entry name" value="Amidase_dom"/>
</dbReference>
<dbReference type="SUPFAM" id="SSF55729">
    <property type="entry name" value="Acyl-CoA N-acyltransferases (Nat)"/>
    <property type="match status" value="1"/>
</dbReference>
<dbReference type="CDD" id="cd13831">
    <property type="entry name" value="HU"/>
    <property type="match status" value="1"/>
</dbReference>
<dbReference type="Gene3D" id="3.60.15.10">
    <property type="entry name" value="Ribonuclease Z/Hydroxyacylglutathione hydrolase-like"/>
    <property type="match status" value="1"/>
</dbReference>
<dbReference type="GO" id="GO:0070681">
    <property type="term" value="P:glutaminyl-tRNAGln biosynthesis via transamidation"/>
    <property type="evidence" value="ECO:0007669"/>
    <property type="project" value="UniProtKB-UniRule"/>
</dbReference>
<dbReference type="EC" id="6.3.5.7" evidence="12"/>
<dbReference type="Proteomes" id="UP001178507">
    <property type="component" value="Unassembled WGS sequence"/>
</dbReference>
<evidence type="ECO:0000256" key="10">
    <source>
        <dbReference type="HAMAP-Rule" id="MF_03147"/>
    </source>
</evidence>
<organism evidence="17 18">
    <name type="scientific">Effrenium voratum</name>
    <dbReference type="NCBI Taxonomy" id="2562239"/>
    <lineage>
        <taxon>Eukaryota</taxon>
        <taxon>Sar</taxon>
        <taxon>Alveolata</taxon>
        <taxon>Dinophyceae</taxon>
        <taxon>Suessiales</taxon>
        <taxon>Symbiodiniaceae</taxon>
        <taxon>Effrenium</taxon>
    </lineage>
</organism>
<dbReference type="Pfam" id="PF00583">
    <property type="entry name" value="Acetyltransf_1"/>
    <property type="match status" value="1"/>
</dbReference>
<feature type="active site" description="Charge relay system" evidence="12">
    <location>
        <position position="343"/>
    </location>
</feature>
<dbReference type="PROSITE" id="PS00571">
    <property type="entry name" value="AMIDASES"/>
    <property type="match status" value="1"/>
</dbReference>
<dbReference type="SUPFAM" id="SSF141000">
    <property type="entry name" value="Glu-tRNAGln amidotransferase C subunit"/>
    <property type="match status" value="1"/>
</dbReference>
<dbReference type="EMBL" id="CAUJNA010002223">
    <property type="protein sequence ID" value="CAJ1391707.1"/>
    <property type="molecule type" value="Genomic_DNA"/>
</dbReference>
<evidence type="ECO:0000256" key="13">
    <source>
        <dbReference type="RuleBase" id="RU003939"/>
    </source>
</evidence>
<evidence type="ECO:0000259" key="16">
    <source>
        <dbReference type="PROSITE" id="PS51186"/>
    </source>
</evidence>
<keyword evidence="15" id="KW-0472">Membrane</keyword>
<evidence type="ECO:0000256" key="1">
    <source>
        <dbReference type="ARBA" id="ARBA00005306"/>
    </source>
</evidence>
<comment type="similarity">
    <text evidence="13">Belongs to the bacterial histone-like protein family.</text>
</comment>
<comment type="catalytic activity">
    <reaction evidence="12">
        <text>L-glutamyl-tRNA(Gln) + L-glutamine + ATP + H2O = L-glutaminyl-tRNA(Gln) + L-glutamate + ADP + phosphate + H(+)</text>
        <dbReference type="Rhea" id="RHEA:17521"/>
        <dbReference type="Rhea" id="RHEA-COMP:9681"/>
        <dbReference type="Rhea" id="RHEA-COMP:9684"/>
        <dbReference type="ChEBI" id="CHEBI:15377"/>
        <dbReference type="ChEBI" id="CHEBI:15378"/>
        <dbReference type="ChEBI" id="CHEBI:29985"/>
        <dbReference type="ChEBI" id="CHEBI:30616"/>
        <dbReference type="ChEBI" id="CHEBI:43474"/>
        <dbReference type="ChEBI" id="CHEBI:58359"/>
        <dbReference type="ChEBI" id="CHEBI:78520"/>
        <dbReference type="ChEBI" id="CHEBI:78521"/>
        <dbReference type="ChEBI" id="CHEBI:456216"/>
        <dbReference type="EC" id="6.3.5.7"/>
    </reaction>
</comment>
<dbReference type="SUPFAM" id="SSF56281">
    <property type="entry name" value="Metallo-hydrolase/oxidoreductase"/>
    <property type="match status" value="1"/>
</dbReference>
<comment type="catalytic activity">
    <reaction evidence="9">
        <text>L-aspartyl-tRNA(Asn) + L-glutamine + ATP + H2O = L-asparaginyl-tRNA(Asn) + L-glutamate + ADP + phosphate + 2 H(+)</text>
        <dbReference type="Rhea" id="RHEA:14513"/>
        <dbReference type="Rhea" id="RHEA-COMP:9674"/>
        <dbReference type="Rhea" id="RHEA-COMP:9677"/>
        <dbReference type="ChEBI" id="CHEBI:15377"/>
        <dbReference type="ChEBI" id="CHEBI:15378"/>
        <dbReference type="ChEBI" id="CHEBI:29985"/>
        <dbReference type="ChEBI" id="CHEBI:30616"/>
        <dbReference type="ChEBI" id="CHEBI:43474"/>
        <dbReference type="ChEBI" id="CHEBI:58359"/>
        <dbReference type="ChEBI" id="CHEBI:78515"/>
        <dbReference type="ChEBI" id="CHEBI:78516"/>
        <dbReference type="ChEBI" id="CHEBI:456216"/>
    </reaction>
</comment>
<keyword evidence="7" id="KW-0238">DNA-binding</keyword>
<feature type="transmembrane region" description="Helical" evidence="15">
    <location>
        <begin position="871"/>
        <end position="894"/>
    </location>
</feature>
<feature type="active site" description="Charge relay system" evidence="12">
    <location>
        <position position="423"/>
    </location>
</feature>
<feature type="region of interest" description="Disordered" evidence="14">
    <location>
        <begin position="1135"/>
        <end position="1155"/>
    </location>
</feature>
<dbReference type="Pfam" id="PF00216">
    <property type="entry name" value="Bac_DNA_binding"/>
    <property type="match status" value="1"/>
</dbReference>
<dbReference type="InterPro" id="IPR020556">
    <property type="entry name" value="Amidase_CS"/>
</dbReference>
<keyword evidence="6 12" id="KW-0648">Protein biosynthesis</keyword>
<evidence type="ECO:0000256" key="4">
    <source>
        <dbReference type="ARBA" id="ARBA00022741"/>
    </source>
</evidence>
<dbReference type="InterPro" id="IPR004413">
    <property type="entry name" value="GatB"/>
</dbReference>
<dbReference type="Gene3D" id="3.90.1300.10">
    <property type="entry name" value="Amidase signature (AS) domain"/>
    <property type="match status" value="1"/>
</dbReference>
<dbReference type="InterPro" id="IPR036113">
    <property type="entry name" value="Asp/Glu-ADT_sf_sub_c"/>
</dbReference>
<dbReference type="PRINTS" id="PR01727">
    <property type="entry name" value="DNABINDINGHU"/>
</dbReference>
<dbReference type="SUPFAM" id="SSF89095">
    <property type="entry name" value="GatB/YqeY motif"/>
    <property type="match status" value="1"/>
</dbReference>
<dbReference type="InterPro" id="IPR003837">
    <property type="entry name" value="GatC"/>
</dbReference>
<dbReference type="GO" id="GO:0006450">
    <property type="term" value="P:regulation of translational fidelity"/>
    <property type="evidence" value="ECO:0007669"/>
    <property type="project" value="InterPro"/>
</dbReference>
<evidence type="ECO:0000256" key="6">
    <source>
        <dbReference type="ARBA" id="ARBA00022917"/>
    </source>
</evidence>
<comment type="subcellular location">
    <subcellularLocation>
        <location evidence="12">Mitochondrion</location>
    </subcellularLocation>
</comment>
<dbReference type="Gene3D" id="4.10.520.10">
    <property type="entry name" value="IHF-like DNA-binding proteins"/>
    <property type="match status" value="1"/>
</dbReference>
<dbReference type="PROSITE" id="PS01234">
    <property type="entry name" value="GATB"/>
    <property type="match status" value="1"/>
</dbReference>
<dbReference type="InterPro" id="IPR036928">
    <property type="entry name" value="AS_sf"/>
</dbReference>
<dbReference type="InterPro" id="IPR000119">
    <property type="entry name" value="Hist_DNA-bd"/>
</dbReference>
<dbReference type="Gene3D" id="1.10.10.410">
    <property type="match status" value="1"/>
</dbReference>
<evidence type="ECO:0000313" key="17">
    <source>
        <dbReference type="EMBL" id="CAJ1391707.1"/>
    </source>
</evidence>
<proteinExistence type="inferred from homology"/>
<dbReference type="InterPro" id="IPR006075">
    <property type="entry name" value="Asn/Gln-tRNA_Trfase_suB/E_cat"/>
</dbReference>
<feature type="transmembrane region" description="Helical" evidence="15">
    <location>
        <begin position="838"/>
        <end position="859"/>
    </location>
</feature>
<comment type="similarity">
    <text evidence="12">Belongs to the amidase family. GatA subfamily.</text>
</comment>
<comment type="subunit">
    <text evidence="12">Subunit of the heterotrimeric GatCAB amidotransferase (AdT) complex, composed of A, B and C subunits.</text>
</comment>
<dbReference type="NCBIfam" id="TIGR00135">
    <property type="entry name" value="gatC"/>
    <property type="match status" value="1"/>
</dbReference>
<comment type="similarity">
    <text evidence="1 10">Belongs to the GatB/GatE family. GatB subfamily.</text>
</comment>
<dbReference type="Pfam" id="PF01425">
    <property type="entry name" value="Amidase"/>
    <property type="match status" value="1"/>
</dbReference>
<dbReference type="HAMAP" id="MF_00122">
    <property type="entry name" value="GatC"/>
    <property type="match status" value="1"/>
</dbReference>
<dbReference type="Gene3D" id="3.40.630.30">
    <property type="match status" value="1"/>
</dbReference>
<dbReference type="PROSITE" id="PS00045">
    <property type="entry name" value="HISTONE_LIKE"/>
    <property type="match status" value="1"/>
</dbReference>
<dbReference type="InterPro" id="IPR014746">
    <property type="entry name" value="Gln_synth/guanido_kin_cat_dom"/>
</dbReference>
<dbReference type="Pfam" id="PF02934">
    <property type="entry name" value="GatB_N"/>
    <property type="match status" value="1"/>
</dbReference>
<dbReference type="SUPFAM" id="SSF47729">
    <property type="entry name" value="IHF-like DNA-binding proteins"/>
    <property type="match status" value="1"/>
</dbReference>
<accession>A0AA36N6Z5</accession>
<dbReference type="GO" id="GO:0030956">
    <property type="term" value="C:glutamyl-tRNA(Gln) amidotransferase complex"/>
    <property type="evidence" value="ECO:0007669"/>
    <property type="project" value="UniProtKB-UniRule"/>
</dbReference>
<keyword evidence="18" id="KW-1185">Reference proteome</keyword>
<dbReference type="InterPro" id="IPR036866">
    <property type="entry name" value="RibonucZ/Hydroxyglut_hydro"/>
</dbReference>
<dbReference type="SMART" id="SM00411">
    <property type="entry name" value="BHL"/>
    <property type="match status" value="1"/>
</dbReference>
<dbReference type="GO" id="GO:0032543">
    <property type="term" value="P:mitochondrial translation"/>
    <property type="evidence" value="ECO:0007669"/>
    <property type="project" value="UniProtKB-UniRule"/>
</dbReference>
<sequence>MLVANFEICRYLVGQGADEASINPGNFGGTVDCGPFRTSFVRAEHSSSMPTGDGQNVYLGNPGGLVLAFDDAPSVYHMGDTDIFSDMALIDEFHRPQVGLVPIGDRFTMGASAAALACRRYFNFTTVIPCHYGTFPLLDQTADAFLEAMEGDAETVTVTSGPRRPVAPPTARRYSGASTFDFPEPSMSVDTATVKRVAKLARIRVSDDEAAHLEGELNAILGFVEQLSQVDIEGVEPMTSVTEMAMKKRQDAVTDGGKAADITANAPNSEDNFFLARDRLAAKDFTALELTDAYLAAIDGANGALNAYVATTPDQARRMASASDERRASGTVGALEGIPLGVKDLFATDGVHTQAGSHILDGFKPRYESTVTANLWADGAVMLGKLNMDEFAMGSSNETSYYGPVVNPWRAKGSNVDLVPGGSSGGSAAAVAAHLCAGATATDTGGSIRQPAAFTGTVGIKPTYGRCSRWGIAAFASSLDQAGPIARDVRDAAILLKSMASVDAKDTTSVDRPVPDYEAALGGSVKGMTIGIPAEYRMDGMPREIETLWQQGIAWLKDAGAEIKPISLPHTKYALPAYYIVAPAEASSNLARYDGVKYGLRVPGKDIVEMYENTRAEGFGAEVKRRVMIGTYVLSAGYYDAYYLRAQKVRTLIKRDFETVFGDGVDAILTPATPSAAFGIGDQDMAADPVKMYLNDIFTVTVNMAGLPGIAVPAGLDGQGLPLGLQLIGKPFDEETLFRTAHVIEQAEATAAVDAVFATIAQEMASGDTVRVPGFGNFGVADRAARQGRNPATGEPLAIPARRLPKFGPARARHLPDIRKGPDMDFSKIVGLFDREFFVGYLNPVLIVGFQLFIIGQVFQTDLLFGLVDGLDQLVTVAAVALIAVSLSVTLMIAGPLSLLFVQGYVLEGVTDGMALIARHRDHYRLRLKPAVEFQERIDKARATGKKEPAPTDPAGHQARMREAVENYPENPDNFLPFMLGNVLRAGEVHPRVVYGLDAVGSWERLQPLLPEAMSAIVAGSRSQLMFFVNLFLLSLVSFVALVWLCLRAGDLETGFVAIALALFGLWAILRLTRLAGRSHMRSVAACYDLYRSKLADQLGLAMPLNASEERAMWIDVSRVFQYRSAKAWERLDAYRKSPEPEEPDNQAKPAPRDAVGAAIERADRLAALELAEQSDIEPGIAPPLAGEAVHMNETLVSLDGLNVPALREQVENALFGHYRVSVEPNMKTPDGRAYKRRHRACKGVLKLLGFDIVLEPLEQVVVAAIAGRLFGSVMAGQPLLAGIGLGARHAAVGGAAQHIGMIGPALQRIARIDRDWEIIIGMEVHAQVTSQSKLFSGASTSFGAEPNANVSLVDAAMPGMLPVINQECVRQAVRTGLGLKAEINKKSVFDRKNYFYPDLPQGYQISQFKQPIVGEGTVQVAVGPDKKGEYEEVEVGIERLHLEQDAGKSMHDQHPTMSYVDLNRSGVALMEIVSKPDMRSADEAKAYLTKLRQILRYLGTCDGNMDEGSMRADVNVSVRRPGADFGTRCEIKNVNSIRFVGQAIEYEARRQIAILEDGGSIDQETRLFDPGKGETRSMRSKEEAHDYRYFPDPDLLPLEFDDAFIEELAADLPELPDDKRARFMAEGLTAYDASVLVSEKAVADYFEQVVEGRDAKTAANWVINDLLGALNKAGQTIDETPVSPDQLGAIIDLIKEGTISGKIAKELFEIVWSEGGDPARVVEERGMKQVTDTGAIEAEVDAVIAANPDKVEQAREKPNLAGWFVGQVMKATGRSSGSMNDIVVRPALPADIDAIIALTNASWARTYDPLIGADARKAACEAKHVLTLFAAEIGSDSGVCLVAEAPDGALVGHAGGTLRDDGTLYIDRLHVVPAAQGTGLAARLLDAAARAPGDCVTAIELQVLIGNDRALAFYRRYGFAEVRRRGPEHGLGGVGDIVMRRVWP</sequence>
<dbReference type="FunFam" id="1.10.150.380:FF:000001">
    <property type="entry name" value="Aspartyl/glutamyl-tRNA(Asn/Gln) amidotransferase subunit B"/>
    <property type="match status" value="1"/>
</dbReference>
<keyword evidence="15" id="KW-1133">Transmembrane helix</keyword>
<dbReference type="Pfam" id="PF02637">
    <property type="entry name" value="GatB_Yqey"/>
    <property type="match status" value="1"/>
</dbReference>
<reference evidence="17" key="1">
    <citation type="submission" date="2023-08" db="EMBL/GenBank/DDBJ databases">
        <authorList>
            <person name="Chen Y."/>
            <person name="Shah S."/>
            <person name="Dougan E. K."/>
            <person name="Thang M."/>
            <person name="Chan C."/>
        </authorList>
    </citation>
    <scope>NUCLEOTIDE SEQUENCE</scope>
</reference>
<evidence type="ECO:0000256" key="12">
    <source>
        <dbReference type="HAMAP-Rule" id="MF_03150"/>
    </source>
</evidence>
<evidence type="ECO:0000256" key="8">
    <source>
        <dbReference type="ARBA" id="ARBA00024799"/>
    </source>
</evidence>
<feature type="domain" description="N-acetyltransferase" evidence="16">
    <location>
        <begin position="1783"/>
        <end position="1945"/>
    </location>
</feature>
<keyword evidence="3 12" id="KW-0436">Ligase</keyword>
<keyword evidence="4 12" id="KW-0547">Nucleotide-binding</keyword>
<keyword evidence="15" id="KW-0812">Transmembrane</keyword>
<dbReference type="NCBIfam" id="NF004014">
    <property type="entry name" value="PRK05477.1-4"/>
    <property type="match status" value="1"/>
</dbReference>
<dbReference type="NCBIfam" id="TIGR00132">
    <property type="entry name" value="gatA"/>
    <property type="match status" value="1"/>
</dbReference>
<dbReference type="InterPro" id="IPR020816">
    <property type="entry name" value="Histone-like_DNA-bd_CS"/>
</dbReference>
<dbReference type="InterPro" id="IPR017959">
    <property type="entry name" value="Asn/Gln-tRNA_amidoTrfase_suB/E"/>
</dbReference>
<evidence type="ECO:0000313" key="18">
    <source>
        <dbReference type="Proteomes" id="UP001178507"/>
    </source>
</evidence>
<dbReference type="InterPro" id="IPR042114">
    <property type="entry name" value="GatB_C_1"/>
</dbReference>
<dbReference type="InterPro" id="IPR023168">
    <property type="entry name" value="GatB_Yqey_C_2"/>
</dbReference>
<dbReference type="Gene3D" id="1.10.150.380">
    <property type="entry name" value="GatB domain, N-terminal subdomain"/>
    <property type="match status" value="1"/>
</dbReference>
<keyword evidence="12" id="KW-0496">Mitochondrion</keyword>
<dbReference type="Gene3D" id="1.10.20.60">
    <property type="entry name" value="Glu-tRNAGln amidotransferase C subunit, N-terminal domain"/>
    <property type="match status" value="1"/>
</dbReference>
<dbReference type="PANTHER" id="PTHR11659:SF0">
    <property type="entry name" value="GLUTAMYL-TRNA(GLN) AMIDOTRANSFERASE SUBUNIT B, MITOCHONDRIAL"/>
    <property type="match status" value="1"/>
</dbReference>
<gene>
    <name evidence="17" type="ORF">EVOR1521_LOCUS16971</name>
</gene>
<evidence type="ECO:0000256" key="11">
    <source>
        <dbReference type="HAMAP-Rule" id="MF_03149"/>
    </source>
</evidence>
<dbReference type="HAMAP" id="MF_00121">
    <property type="entry name" value="GatB"/>
    <property type="match status" value="1"/>
</dbReference>
<dbReference type="Pfam" id="PF02686">
    <property type="entry name" value="GatC"/>
    <property type="match status" value="1"/>
</dbReference>
<dbReference type="InterPro" id="IPR000182">
    <property type="entry name" value="GNAT_dom"/>
</dbReference>
<dbReference type="NCBIfam" id="NF004012">
    <property type="entry name" value="PRK05477.1-2"/>
    <property type="match status" value="1"/>
</dbReference>
<feature type="transmembrane region" description="Helical" evidence="15">
    <location>
        <begin position="1025"/>
        <end position="1044"/>
    </location>
</feature>
<dbReference type="GO" id="GO:0005524">
    <property type="term" value="F:ATP binding"/>
    <property type="evidence" value="ECO:0007669"/>
    <property type="project" value="UniProtKB-KW"/>
</dbReference>
<dbReference type="PROSITE" id="PS51186">
    <property type="entry name" value="GNAT"/>
    <property type="match status" value="1"/>
</dbReference>
<dbReference type="HAMAP" id="MF_00120">
    <property type="entry name" value="GatA"/>
    <property type="match status" value="1"/>
</dbReference>
<dbReference type="InterPro" id="IPR010992">
    <property type="entry name" value="IHF-like_DNA-bd_dom_sf"/>
</dbReference>
<feature type="active site" description="Acyl-ester intermediate" evidence="12">
    <location>
        <position position="447"/>
    </location>
</feature>
<name>A0AA36N6Z5_9DINO</name>
<evidence type="ECO:0000256" key="9">
    <source>
        <dbReference type="ARBA" id="ARBA00047380"/>
    </source>
</evidence>
<comment type="subunit">
    <text evidence="2">Heterotrimer of A, B and C subunits.</text>
</comment>
<dbReference type="NCBIfam" id="TIGR00133">
    <property type="entry name" value="gatB"/>
    <property type="match status" value="1"/>
</dbReference>
<protein>
    <recommendedName>
        <fullName evidence="10 11">Multifunctional fusion protein</fullName>
    </recommendedName>
    <domain>
        <recommendedName>
            <fullName evidence="10">Glutamyl-tRNA(Gln) amidotransferase subunit B, mitochondrial</fullName>
            <shortName evidence="10">Glu-AdT subunit B</shortName>
            <ecNumber evidence="10">6.3.5.-</ecNumber>
        </recommendedName>
    </domain>
    <domain>
        <recommendedName>
            <fullName evidence="12">Glutamyl-tRNA(Gln) amidotransferase subunit A, mitochondrial</fullName>
            <shortName evidence="12">Glu-AdT subunit A</shortName>
            <ecNumber evidence="12">6.3.5.7</ecNumber>
        </recommendedName>
    </domain>
    <domain>
        <recommendedName>
            <fullName evidence="11">Glutamyl-tRNA(Gln) amidotransferase subunit C, mitochondrial</fullName>
            <shortName evidence="11">Glu-AdT subunit C</shortName>
        </recommendedName>
    </domain>
</protein>
<dbReference type="InterPro" id="IPR004412">
    <property type="entry name" value="GatA"/>
</dbReference>
<dbReference type="SMART" id="SM00845">
    <property type="entry name" value="GatB_Yqey"/>
    <property type="match status" value="1"/>
</dbReference>
<evidence type="ECO:0000256" key="2">
    <source>
        <dbReference type="ARBA" id="ARBA00011123"/>
    </source>
</evidence>
<dbReference type="SUPFAM" id="SSF75304">
    <property type="entry name" value="Amidase signature (AS) enzymes"/>
    <property type="match status" value="1"/>
</dbReference>
<dbReference type="GO" id="GO:0050567">
    <property type="term" value="F:glutaminyl-tRNA synthase (glutamine-hydrolyzing) activity"/>
    <property type="evidence" value="ECO:0007669"/>
    <property type="project" value="UniProtKB-UniRule"/>
</dbReference>
<dbReference type="GO" id="GO:0016747">
    <property type="term" value="F:acyltransferase activity, transferring groups other than amino-acyl groups"/>
    <property type="evidence" value="ECO:0007669"/>
    <property type="project" value="InterPro"/>
</dbReference>
<evidence type="ECO:0000256" key="5">
    <source>
        <dbReference type="ARBA" id="ARBA00022840"/>
    </source>
</evidence>
<dbReference type="SUPFAM" id="SSF55931">
    <property type="entry name" value="Glutamine synthetase/guanido kinase"/>
    <property type="match status" value="1"/>
</dbReference>
<feature type="transmembrane region" description="Helical" evidence="15">
    <location>
        <begin position="1056"/>
        <end position="1073"/>
    </location>
</feature>
<dbReference type="GO" id="GO:0030527">
    <property type="term" value="F:structural constituent of chromatin"/>
    <property type="evidence" value="ECO:0007669"/>
    <property type="project" value="InterPro"/>
</dbReference>
<comment type="similarity">
    <text evidence="11">Belongs to the GatC family.</text>
</comment>
<dbReference type="InterPro" id="IPR017958">
    <property type="entry name" value="Gln-tRNA_amidoTrfase_suB_CS"/>
</dbReference>
<comment type="function">
    <text evidence="12">Allows the formation of correctly charged Gln-tRNA(Gln) through the transamidation of misacylated Glu-tRNA(Gln) in the mitochondria. The reaction takes place in the presence of glutamine and ATP through an activated gamma-phospho-Glu-tRNA(Gln).</text>
</comment>
<dbReference type="NCBIfam" id="NF001911">
    <property type="entry name" value="PRK00685.1"/>
    <property type="match status" value="1"/>
</dbReference>
<comment type="caution">
    <text evidence="17">The sequence shown here is derived from an EMBL/GenBank/DDBJ whole genome shotgun (WGS) entry which is preliminary data.</text>
</comment>
<evidence type="ECO:0000256" key="3">
    <source>
        <dbReference type="ARBA" id="ARBA00022598"/>
    </source>
</evidence>
<dbReference type="PANTHER" id="PTHR11659">
    <property type="entry name" value="GLUTAMYL-TRNA GLN AMIDOTRANSFERASE SUBUNIT B MITOCHONDRIAL AND PROKARYOTIC PET112-RELATED"/>
    <property type="match status" value="1"/>
</dbReference>